<dbReference type="InterPro" id="IPR050358">
    <property type="entry name" value="RSE1/DDB1/CFT1"/>
</dbReference>
<dbReference type="InterPro" id="IPR058543">
    <property type="entry name" value="Beta-prop_RSE1/DDB1/CPSF1_2nd"/>
</dbReference>
<accession>A0A067PFG2</accession>
<feature type="region of interest" description="Disordered" evidence="11">
    <location>
        <begin position="813"/>
        <end position="833"/>
    </location>
</feature>
<evidence type="ECO:0000256" key="6">
    <source>
        <dbReference type="ARBA" id="ARBA00023242"/>
    </source>
</evidence>
<dbReference type="HOGENOM" id="CLU_003246_0_0_1"/>
<evidence type="ECO:0000256" key="10">
    <source>
        <dbReference type="ARBA" id="ARBA00068521"/>
    </source>
</evidence>
<protein>
    <recommendedName>
        <fullName evidence="8">Pre-mRNA-splicing factor RSE1</fullName>
    </recommendedName>
    <alternativeName>
        <fullName evidence="10">Pre-mRNA-splicing factor rse1</fullName>
    </alternativeName>
</protein>
<keyword evidence="16" id="KW-1185">Reference proteome</keyword>
<comment type="function">
    <text evidence="9">Involved in pre-mRNA splicing and cell cycle control.</text>
</comment>
<evidence type="ECO:0000256" key="5">
    <source>
        <dbReference type="ARBA" id="ARBA00023187"/>
    </source>
</evidence>
<dbReference type="Pfam" id="PF03178">
    <property type="entry name" value="CPSF_A"/>
    <property type="match status" value="1"/>
</dbReference>
<dbReference type="FunFam" id="2.130.10.10:FF:001143">
    <property type="entry name" value="Pre-mRNA-splicing factor rse-1, putative"/>
    <property type="match status" value="1"/>
</dbReference>
<gene>
    <name evidence="15" type="ORF">JAAARDRAFT_73058</name>
</gene>
<evidence type="ECO:0000256" key="4">
    <source>
        <dbReference type="ARBA" id="ARBA00022728"/>
    </source>
</evidence>
<evidence type="ECO:0000256" key="11">
    <source>
        <dbReference type="SAM" id="MobiDB-lite"/>
    </source>
</evidence>
<sequence>MHLYNLTLKEPTAALHAVVGSFCGGRQQEILISSGVSLQLYRWDASGGVLQNILSSSAFGAIRTLAAFKLTGDDKDYAVVGSDSGRLSILEYDPKTTSFVPVHQEPFGKSGARRIVPGQFLATDPRGRALMIAAVEKTKLVYILNRDVSANLTVSSPLEAHRNTTIVHHVVGVDNGFENPIFAALEFEYDDGANAKSSEPLLTYYELDLGLNHVVRRWSSPTNSRANLLVPVPGGPSASSGDKDGPSGVLVCCEDHIVYVHMDVPQHRVPIPRRGRSSEDAGRGLLIVAAVVHKLKGGSFILLQSEMGDIYKVTVEHDREVVKCLTIKYFDTVPVASSLCILKSGFLFVAAEFGNHHFYQFVQLGDDDSDTQYRSSSYPTFGMAAPSDPLPIPSFQPRSLRNLVLVYEIKSLCPILNSQVIKVLPHADTPQILTACGRGPRSTLRMLVHGFDVDEVTNTDLHSAPNGLWTVRLKDDDAHDAYIVLSFADATRVLRVGEPIEEVQDSGFLVTSLTLAMQQMFMNGLLQVYPGGIRHIGLDKHVAEWRVPLDKRIVSCATNTRQVVVALSSAELVYFELDNGGKLNEYQERLALGSAVLTIGIGEVPEGHQRTPHLAVGCEDQTVRMISLDPETALQTISFQALTAPPSSICIVDMVDGSISNAQPTTFVLIGLINGILLRTVMDSIHGQLSDIRARFVGVGPVRIVPIKVQQRRSVLAISMRTWLQYTYHDRVHFTPLISERMDYACPFSSEDFPEGFISVLGTVLRISRIPQIDQILKEVEMPLDFTPRKLIAHPTNHLLYLIESDHRAAQGLSGATGAQRSSGEPGDHPSTVVWPRAPAGTWASCIRVSDPTTATTLNRIPLDNNEAAFSAAIVTFTSHEDTPYLVVGTASDVVMTPRSCSSGYLRVYRFTEGGTNLELLHKTEADDVPLALLSFQGRLLAGIGTSLRTYEMGKKRLLRKAENKEFPSAIVTLSTQGSRIIVGDIQHSIFFVAYKEPTNRLLIFADDTQARWVTAAAMLDYCTVAAGDKFGNVFVNRLDEVISEEVDRDPNGDGILREKGILMGAAHKTALVAHFHIGDIITTFHKTSLVAGGREVLLYTALHGTIGILVPLQSQDDIDFLSALEQHMRARFVSPIGRDHLSWRGYYTPVKAVVDGDLCEVFSQLPYSQKAAIAGELDRTVSDVLKKLEQIRIGACGF</sequence>
<evidence type="ECO:0000256" key="8">
    <source>
        <dbReference type="ARBA" id="ARBA00040134"/>
    </source>
</evidence>
<evidence type="ECO:0000256" key="3">
    <source>
        <dbReference type="ARBA" id="ARBA00022664"/>
    </source>
</evidence>
<evidence type="ECO:0000256" key="2">
    <source>
        <dbReference type="ARBA" id="ARBA00011524"/>
    </source>
</evidence>
<evidence type="ECO:0000256" key="1">
    <source>
        <dbReference type="ARBA" id="ARBA00004123"/>
    </source>
</evidence>
<feature type="domain" description="RSE1/DDB1/CPSF1 C-terminal" evidence="12">
    <location>
        <begin position="844"/>
        <end position="1164"/>
    </location>
</feature>
<evidence type="ECO:0000313" key="16">
    <source>
        <dbReference type="Proteomes" id="UP000027265"/>
    </source>
</evidence>
<dbReference type="Pfam" id="PF10433">
    <property type="entry name" value="Beta-prop_RSE1_1st"/>
    <property type="match status" value="1"/>
</dbReference>
<keyword evidence="6" id="KW-0539">Nucleus</keyword>
<dbReference type="InParanoid" id="A0A067PFG2"/>
<proteinExistence type="inferred from homology"/>
<dbReference type="Proteomes" id="UP000027265">
    <property type="component" value="Unassembled WGS sequence"/>
</dbReference>
<dbReference type="PANTHER" id="PTHR10644">
    <property type="entry name" value="DNA REPAIR/RNA PROCESSING CPSF FAMILY"/>
    <property type="match status" value="1"/>
</dbReference>
<evidence type="ECO:0000259" key="12">
    <source>
        <dbReference type="Pfam" id="PF03178"/>
    </source>
</evidence>
<feature type="domain" description="RSE1/DDB1/CPSF1 first beta-propeller" evidence="13">
    <location>
        <begin position="16"/>
        <end position="372"/>
    </location>
</feature>
<dbReference type="GO" id="GO:0006397">
    <property type="term" value="P:mRNA processing"/>
    <property type="evidence" value="ECO:0007669"/>
    <property type="project" value="UniProtKB-KW"/>
</dbReference>
<evidence type="ECO:0000256" key="9">
    <source>
        <dbReference type="ARBA" id="ARBA00055157"/>
    </source>
</evidence>
<dbReference type="Gene3D" id="2.130.10.10">
    <property type="entry name" value="YVTN repeat-like/Quinoprotein amine dehydrogenase"/>
    <property type="match status" value="3"/>
</dbReference>
<comment type="subunit">
    <text evidence="2">Associated with the spliceosome.</text>
</comment>
<keyword evidence="5" id="KW-0508">mRNA splicing</keyword>
<comment type="subcellular location">
    <subcellularLocation>
        <location evidence="1">Nucleus</location>
    </subcellularLocation>
</comment>
<dbReference type="FunCoup" id="A0A067PFG2">
    <property type="interactions" value="1171"/>
</dbReference>
<dbReference type="Gene3D" id="1.10.150.910">
    <property type="match status" value="1"/>
</dbReference>
<dbReference type="Pfam" id="PF23726">
    <property type="entry name" value="Beta-prop_RSE1_2nd"/>
    <property type="match status" value="1"/>
</dbReference>
<evidence type="ECO:0000259" key="13">
    <source>
        <dbReference type="Pfam" id="PF10433"/>
    </source>
</evidence>
<evidence type="ECO:0000256" key="7">
    <source>
        <dbReference type="ARBA" id="ARBA00038266"/>
    </source>
</evidence>
<dbReference type="InterPro" id="IPR004871">
    <property type="entry name" value="RSE1/DDB1/CPSF1_C"/>
</dbReference>
<name>A0A067PFG2_9AGAM</name>
<dbReference type="InterPro" id="IPR011044">
    <property type="entry name" value="Quino_amine_DH_bsu"/>
</dbReference>
<dbReference type="SUPFAM" id="SSF50969">
    <property type="entry name" value="YVTN repeat-like/Quinoprotein amine dehydrogenase"/>
    <property type="match status" value="1"/>
</dbReference>
<evidence type="ECO:0000313" key="15">
    <source>
        <dbReference type="EMBL" id="KDQ52575.1"/>
    </source>
</evidence>
<dbReference type="FunFam" id="2.130.10.10:FF:000628">
    <property type="entry name" value="Pre-mRNA-splicing factor RSE1"/>
    <property type="match status" value="1"/>
</dbReference>
<dbReference type="GO" id="GO:0005681">
    <property type="term" value="C:spliceosomal complex"/>
    <property type="evidence" value="ECO:0007669"/>
    <property type="project" value="UniProtKB-KW"/>
</dbReference>
<organism evidence="15 16">
    <name type="scientific">Jaapia argillacea MUCL 33604</name>
    <dbReference type="NCBI Taxonomy" id="933084"/>
    <lineage>
        <taxon>Eukaryota</taxon>
        <taxon>Fungi</taxon>
        <taxon>Dikarya</taxon>
        <taxon>Basidiomycota</taxon>
        <taxon>Agaricomycotina</taxon>
        <taxon>Agaricomycetes</taxon>
        <taxon>Agaricomycetidae</taxon>
        <taxon>Jaapiales</taxon>
        <taxon>Jaapiaceae</taxon>
        <taxon>Jaapia</taxon>
    </lineage>
</organism>
<dbReference type="STRING" id="933084.A0A067PFG2"/>
<dbReference type="SUPFAM" id="SSF101908">
    <property type="entry name" value="Putative isomerase YbhE"/>
    <property type="match status" value="1"/>
</dbReference>
<reference evidence="16" key="1">
    <citation type="journal article" date="2014" name="Proc. Natl. Acad. Sci. U.S.A.">
        <title>Extensive sampling of basidiomycete genomes demonstrates inadequacy of the white-rot/brown-rot paradigm for wood decay fungi.</title>
        <authorList>
            <person name="Riley R."/>
            <person name="Salamov A.A."/>
            <person name="Brown D.W."/>
            <person name="Nagy L.G."/>
            <person name="Floudas D."/>
            <person name="Held B.W."/>
            <person name="Levasseur A."/>
            <person name="Lombard V."/>
            <person name="Morin E."/>
            <person name="Otillar R."/>
            <person name="Lindquist E.A."/>
            <person name="Sun H."/>
            <person name="LaButti K.M."/>
            <person name="Schmutz J."/>
            <person name="Jabbour D."/>
            <person name="Luo H."/>
            <person name="Baker S.E."/>
            <person name="Pisabarro A.G."/>
            <person name="Walton J.D."/>
            <person name="Blanchette R.A."/>
            <person name="Henrissat B."/>
            <person name="Martin F."/>
            <person name="Cullen D."/>
            <person name="Hibbett D.S."/>
            <person name="Grigoriev I.V."/>
        </authorList>
    </citation>
    <scope>NUCLEOTIDE SEQUENCE [LARGE SCALE GENOMIC DNA]</scope>
    <source>
        <strain evidence="16">MUCL 33604</strain>
    </source>
</reference>
<dbReference type="AlphaFoldDB" id="A0A067PFG2"/>
<dbReference type="GO" id="GO:0003676">
    <property type="term" value="F:nucleic acid binding"/>
    <property type="evidence" value="ECO:0007669"/>
    <property type="project" value="InterPro"/>
</dbReference>
<comment type="similarity">
    <text evidence="7">Belongs to the RSE1 family.</text>
</comment>
<dbReference type="EMBL" id="KL197739">
    <property type="protein sequence ID" value="KDQ52575.1"/>
    <property type="molecule type" value="Genomic_DNA"/>
</dbReference>
<dbReference type="InterPro" id="IPR018846">
    <property type="entry name" value="Beta-prop_RSE1/DDB1/CPSF1_1st"/>
</dbReference>
<feature type="domain" description="RSE1/DDB1/CPSF1 second beta-propeller" evidence="14">
    <location>
        <begin position="454"/>
        <end position="770"/>
    </location>
</feature>
<dbReference type="GO" id="GO:0008380">
    <property type="term" value="P:RNA splicing"/>
    <property type="evidence" value="ECO:0007669"/>
    <property type="project" value="UniProtKB-KW"/>
</dbReference>
<dbReference type="OrthoDB" id="436637at2759"/>
<dbReference type="InterPro" id="IPR015943">
    <property type="entry name" value="WD40/YVTN_repeat-like_dom_sf"/>
</dbReference>
<keyword evidence="4" id="KW-0747">Spliceosome</keyword>
<keyword evidence="3" id="KW-0507">mRNA processing</keyword>
<evidence type="ECO:0000259" key="14">
    <source>
        <dbReference type="Pfam" id="PF23726"/>
    </source>
</evidence>